<dbReference type="PROSITE" id="PS50240">
    <property type="entry name" value="TRYPSIN_DOM"/>
    <property type="match status" value="1"/>
</dbReference>
<dbReference type="InterPro" id="IPR009003">
    <property type="entry name" value="Peptidase_S1_PA"/>
</dbReference>
<evidence type="ECO:0000256" key="3">
    <source>
        <dbReference type="SAM" id="SignalP"/>
    </source>
</evidence>
<dbReference type="GO" id="GO:0006508">
    <property type="term" value="P:proteolysis"/>
    <property type="evidence" value="ECO:0007669"/>
    <property type="project" value="InterPro"/>
</dbReference>
<dbReference type="InterPro" id="IPR043504">
    <property type="entry name" value="Peptidase_S1_PA_chymotrypsin"/>
</dbReference>
<dbReference type="InterPro" id="IPR033116">
    <property type="entry name" value="TRYPSIN_SER"/>
</dbReference>
<dbReference type="EnsemblMetazoa" id="XM_014386628.2">
    <property type="protein sequence ID" value="XP_014242114.1"/>
    <property type="gene ID" value="LOC106662490"/>
</dbReference>
<dbReference type="OrthoDB" id="6576428at2759"/>
<keyword evidence="6" id="KW-1185">Reference proteome</keyword>
<gene>
    <name evidence="5" type="primary">106662490</name>
</gene>
<feature type="chain" id="PRO_5035320261" description="Peptidase S1 domain-containing protein" evidence="3">
    <location>
        <begin position="19"/>
        <end position="311"/>
    </location>
</feature>
<dbReference type="InterPro" id="IPR051487">
    <property type="entry name" value="Ser/Thr_Proteases_Immune/Dev"/>
</dbReference>
<dbReference type="GO" id="GO:0004252">
    <property type="term" value="F:serine-type endopeptidase activity"/>
    <property type="evidence" value="ECO:0007669"/>
    <property type="project" value="InterPro"/>
</dbReference>
<keyword evidence="1" id="KW-1015">Disulfide bond</keyword>
<sequence>MNHCSFLIFICLLSYTVSQYQDVSLPGQVGDQHNFSALKKMFSFTVSIQNLEARLHICVGTVITALHVLTVCHCTGEFYNALDFKPFNISTLVVVGGDVSAGRGQARLIREMHRHEKCDDLGFGYSHDYGLLVLKEKFFLTDSLRAISIRQADMELIKHKTFNVTDKQNCYVASWGEQRIPETNHKIFTIVKIFDITLLTFEECEAALCKSPKWRCIHNLQDRKQICGLGKNGDVCRGDSGSPLLCSNYIYGMVAWGPTCGEMSYPSVYANMYEGLRWSKRLLQNSGTPGVRKAKLILSIVLHTFLRLKIF</sequence>
<dbReference type="Pfam" id="PF00089">
    <property type="entry name" value="Trypsin"/>
    <property type="match status" value="1"/>
</dbReference>
<evidence type="ECO:0000256" key="1">
    <source>
        <dbReference type="ARBA" id="ARBA00023157"/>
    </source>
</evidence>
<evidence type="ECO:0000259" key="4">
    <source>
        <dbReference type="PROSITE" id="PS50240"/>
    </source>
</evidence>
<evidence type="ECO:0000313" key="5">
    <source>
        <dbReference type="EnsemblMetazoa" id="XP_014242114.1"/>
    </source>
</evidence>
<keyword evidence="3" id="KW-0732">Signal</keyword>
<organism evidence="5 6">
    <name type="scientific">Cimex lectularius</name>
    <name type="common">Bed bug</name>
    <name type="synonym">Acanthia lectularia</name>
    <dbReference type="NCBI Taxonomy" id="79782"/>
    <lineage>
        <taxon>Eukaryota</taxon>
        <taxon>Metazoa</taxon>
        <taxon>Ecdysozoa</taxon>
        <taxon>Arthropoda</taxon>
        <taxon>Hexapoda</taxon>
        <taxon>Insecta</taxon>
        <taxon>Pterygota</taxon>
        <taxon>Neoptera</taxon>
        <taxon>Paraneoptera</taxon>
        <taxon>Hemiptera</taxon>
        <taxon>Heteroptera</taxon>
        <taxon>Panheteroptera</taxon>
        <taxon>Cimicomorpha</taxon>
        <taxon>Cimicidae</taxon>
        <taxon>Cimex</taxon>
    </lineage>
</organism>
<dbReference type="SUPFAM" id="SSF50494">
    <property type="entry name" value="Trypsin-like serine proteases"/>
    <property type="match status" value="1"/>
</dbReference>
<proteinExistence type="inferred from homology"/>
<dbReference type="Proteomes" id="UP000494040">
    <property type="component" value="Unassembled WGS sequence"/>
</dbReference>
<evidence type="ECO:0000256" key="2">
    <source>
        <dbReference type="ARBA" id="ARBA00024195"/>
    </source>
</evidence>
<comment type="similarity">
    <text evidence="2">Belongs to the peptidase S1 family. CLIP subfamily.</text>
</comment>
<feature type="domain" description="Peptidase S1" evidence="4">
    <location>
        <begin position="28"/>
        <end position="284"/>
    </location>
</feature>
<reference evidence="5" key="1">
    <citation type="submission" date="2022-01" db="UniProtKB">
        <authorList>
            <consortium name="EnsemblMetazoa"/>
        </authorList>
    </citation>
    <scope>IDENTIFICATION</scope>
</reference>
<dbReference type="PRINTS" id="PR00722">
    <property type="entry name" value="CHYMOTRYPSIN"/>
</dbReference>
<dbReference type="PANTHER" id="PTHR24256">
    <property type="entry name" value="TRYPTASE-RELATED"/>
    <property type="match status" value="1"/>
</dbReference>
<dbReference type="KEGG" id="clec:106662490"/>
<protein>
    <recommendedName>
        <fullName evidence="4">Peptidase S1 domain-containing protein</fullName>
    </recommendedName>
</protein>
<dbReference type="Gene3D" id="2.40.10.10">
    <property type="entry name" value="Trypsin-like serine proteases"/>
    <property type="match status" value="1"/>
</dbReference>
<feature type="signal peptide" evidence="3">
    <location>
        <begin position="1"/>
        <end position="18"/>
    </location>
</feature>
<evidence type="ECO:0000313" key="6">
    <source>
        <dbReference type="Proteomes" id="UP000494040"/>
    </source>
</evidence>
<dbReference type="InterPro" id="IPR001254">
    <property type="entry name" value="Trypsin_dom"/>
</dbReference>
<dbReference type="InterPro" id="IPR001314">
    <property type="entry name" value="Peptidase_S1A"/>
</dbReference>
<dbReference type="SMART" id="SM00020">
    <property type="entry name" value="Tryp_SPc"/>
    <property type="match status" value="1"/>
</dbReference>
<accession>A0A8I6TDT5</accession>
<name>A0A8I6TDT5_CIMLE</name>
<dbReference type="PROSITE" id="PS00135">
    <property type="entry name" value="TRYPSIN_SER"/>
    <property type="match status" value="1"/>
</dbReference>
<dbReference type="AlphaFoldDB" id="A0A8I6TDT5"/>